<keyword evidence="5" id="KW-0574">Periplasm</keyword>
<feature type="chain" id="PRO_5046939635" evidence="6">
    <location>
        <begin position="25"/>
        <end position="420"/>
    </location>
</feature>
<protein>
    <submittedName>
        <fullName evidence="7">ABC transporter substrate-binding protein</fullName>
    </submittedName>
</protein>
<keyword evidence="4 6" id="KW-0732">Signal</keyword>
<dbReference type="EMBL" id="JANCLU010000003">
    <property type="protein sequence ID" value="MCP8937712.1"/>
    <property type="molecule type" value="Genomic_DNA"/>
</dbReference>
<keyword evidence="8" id="KW-1185">Reference proteome</keyword>
<evidence type="ECO:0000256" key="1">
    <source>
        <dbReference type="ARBA" id="ARBA00004418"/>
    </source>
</evidence>
<feature type="signal peptide" evidence="6">
    <location>
        <begin position="1"/>
        <end position="24"/>
    </location>
</feature>
<evidence type="ECO:0000256" key="6">
    <source>
        <dbReference type="SAM" id="SignalP"/>
    </source>
</evidence>
<gene>
    <name evidence="7" type="ORF">NK718_04235</name>
</gene>
<evidence type="ECO:0000256" key="5">
    <source>
        <dbReference type="ARBA" id="ARBA00022764"/>
    </source>
</evidence>
<dbReference type="PANTHER" id="PTHR43649:SF34">
    <property type="entry name" value="ABC TRANSPORTER PERIPLASMIC-BINDING PROTEIN YCJN-RELATED"/>
    <property type="match status" value="1"/>
</dbReference>
<organism evidence="7 8">
    <name type="scientific">Alsobacter ponti</name>
    <dbReference type="NCBI Taxonomy" id="2962936"/>
    <lineage>
        <taxon>Bacteria</taxon>
        <taxon>Pseudomonadati</taxon>
        <taxon>Pseudomonadota</taxon>
        <taxon>Alphaproteobacteria</taxon>
        <taxon>Hyphomicrobiales</taxon>
        <taxon>Alsobacteraceae</taxon>
        <taxon>Alsobacter</taxon>
    </lineage>
</organism>
<sequence>MKKTLVTALLGAALSMAATGDLMAQTTLRIFTGGQQRPDVMKQIVDVYMQRNPGVKVEVEVGGATSEQQQQYLNTVLASRDSTLDVVLIDVIRPAQWAAAQWAEPLDSYLGAEKDATMARYVAAYREANIVNGKVIALPYFADAQFLYYRKDLFEKHGVQPPKTWTELRDGLKKIMDAEKNPNLSGFQTAGAPIEGTVCTYLVPLWELGGQLTDASGKLTLTGETARKPFDLWGDLKSSGVLPSNIAEIVTDRMRQNYQAGNLISTMNWGYVWNRVENDADSVVKGKTGVVPMPAYEAGKSATCIGGWQLAVTAFSKNKAEAVKLVRFLSSPEVSKMQAILASHMPVFPEVYTDPEVLKANPWFKDALPVVQTARSRPVTPRYNEVSEIIRTNMNAFLAGTKTADAALSDMQSRLTPIFK</sequence>
<comment type="caution">
    <text evidence="7">The sequence shown here is derived from an EMBL/GenBank/DDBJ whole genome shotgun (WGS) entry which is preliminary data.</text>
</comment>
<dbReference type="InterPro" id="IPR050490">
    <property type="entry name" value="Bact_solute-bd_prot1"/>
</dbReference>
<dbReference type="CDD" id="cd14750">
    <property type="entry name" value="PBP2_TMBP"/>
    <property type="match status" value="1"/>
</dbReference>
<evidence type="ECO:0000313" key="7">
    <source>
        <dbReference type="EMBL" id="MCP8937712.1"/>
    </source>
</evidence>
<dbReference type="SUPFAM" id="SSF53850">
    <property type="entry name" value="Periplasmic binding protein-like II"/>
    <property type="match status" value="1"/>
</dbReference>
<dbReference type="Pfam" id="PF01547">
    <property type="entry name" value="SBP_bac_1"/>
    <property type="match status" value="1"/>
</dbReference>
<evidence type="ECO:0000256" key="4">
    <source>
        <dbReference type="ARBA" id="ARBA00022729"/>
    </source>
</evidence>
<keyword evidence="3" id="KW-0813">Transport</keyword>
<evidence type="ECO:0000313" key="8">
    <source>
        <dbReference type="Proteomes" id="UP001205890"/>
    </source>
</evidence>
<dbReference type="InterPro" id="IPR006059">
    <property type="entry name" value="SBP"/>
</dbReference>
<evidence type="ECO:0000256" key="2">
    <source>
        <dbReference type="ARBA" id="ARBA00008520"/>
    </source>
</evidence>
<reference evidence="7 8" key="1">
    <citation type="submission" date="2022-07" db="EMBL/GenBank/DDBJ databases">
        <authorList>
            <person name="Li W.-J."/>
            <person name="Deng Q.-Q."/>
        </authorList>
    </citation>
    <scope>NUCLEOTIDE SEQUENCE [LARGE SCALE GENOMIC DNA]</scope>
    <source>
        <strain evidence="7 8">SYSU M60028</strain>
    </source>
</reference>
<dbReference type="PANTHER" id="PTHR43649">
    <property type="entry name" value="ARABINOSE-BINDING PROTEIN-RELATED"/>
    <property type="match status" value="1"/>
</dbReference>
<comment type="similarity">
    <text evidence="2">Belongs to the bacterial solute-binding protein 1 family.</text>
</comment>
<evidence type="ECO:0000256" key="3">
    <source>
        <dbReference type="ARBA" id="ARBA00022448"/>
    </source>
</evidence>
<comment type="subcellular location">
    <subcellularLocation>
        <location evidence="1">Periplasm</location>
    </subcellularLocation>
</comment>
<proteinExistence type="inferred from homology"/>
<dbReference type="Gene3D" id="3.40.190.10">
    <property type="entry name" value="Periplasmic binding protein-like II"/>
    <property type="match status" value="2"/>
</dbReference>
<accession>A0ABT1L880</accession>
<dbReference type="RefSeq" id="WP_254738950.1">
    <property type="nucleotide sequence ID" value="NZ_JANCLU010000003.1"/>
</dbReference>
<name>A0ABT1L880_9HYPH</name>
<dbReference type="Proteomes" id="UP001205890">
    <property type="component" value="Unassembled WGS sequence"/>
</dbReference>